<dbReference type="AlphaFoldDB" id="A0A3B7MXL3"/>
<proteinExistence type="predicted"/>
<protein>
    <submittedName>
        <fullName evidence="2">Peptidase M20</fullName>
    </submittedName>
</protein>
<dbReference type="Gene3D" id="3.40.630.10">
    <property type="entry name" value="Zn peptidases"/>
    <property type="match status" value="1"/>
</dbReference>
<gene>
    <name evidence="2" type="ORF">D3H65_21620</name>
</gene>
<evidence type="ECO:0000313" key="2">
    <source>
        <dbReference type="EMBL" id="AXY76435.1"/>
    </source>
</evidence>
<evidence type="ECO:0000313" key="3">
    <source>
        <dbReference type="Proteomes" id="UP000263900"/>
    </source>
</evidence>
<organism evidence="2 3">
    <name type="scientific">Paraflavitalea soli</name>
    <dbReference type="NCBI Taxonomy" id="2315862"/>
    <lineage>
        <taxon>Bacteria</taxon>
        <taxon>Pseudomonadati</taxon>
        <taxon>Bacteroidota</taxon>
        <taxon>Chitinophagia</taxon>
        <taxon>Chitinophagales</taxon>
        <taxon>Chitinophagaceae</taxon>
        <taxon>Paraflavitalea</taxon>
    </lineage>
</organism>
<feature type="domain" description="Peptidase M28" evidence="1">
    <location>
        <begin position="112"/>
        <end position="310"/>
    </location>
</feature>
<dbReference type="OrthoDB" id="9764939at2"/>
<evidence type="ECO:0000259" key="1">
    <source>
        <dbReference type="Pfam" id="PF04389"/>
    </source>
</evidence>
<dbReference type="GO" id="GO:0006508">
    <property type="term" value="P:proteolysis"/>
    <property type="evidence" value="ECO:0007669"/>
    <property type="project" value="InterPro"/>
</dbReference>
<dbReference type="PANTHER" id="PTHR12147:SF26">
    <property type="entry name" value="PEPTIDASE M28 DOMAIN-CONTAINING PROTEIN"/>
    <property type="match status" value="1"/>
</dbReference>
<dbReference type="Proteomes" id="UP000263900">
    <property type="component" value="Chromosome"/>
</dbReference>
<name>A0A3B7MXL3_9BACT</name>
<sequence length="322" mass="36076">MIMVLRCFKTVIYSGAILVMVVACKNKASKNPDTGKKTLTVAAGLDSASLINDLAYLSSEALGGRETGTPGNALAQAYITRRFDSLQLKQFDSGRFQSFPLGNRSTPITGKNIIGIIPGTTYPDKYYVISAHYDHLGTKGDKIYFGADDNASGSACLLALARYFKHHPPKHSFIFTSFDAEEKGLVGSRYFVGHLPVDSTKVLLNVNMDMVSRNDKNEIYASGTWHYPFLKKYVDSIKPLTSVTVSFGHDNPSEGHNDWTNQSDHYPFHKAKIPYLYFGVEDHPDYHKPTDTFDKVDKGFYFRVCNMIRETIVVLDRQEKLQ</sequence>
<dbReference type="PROSITE" id="PS51257">
    <property type="entry name" value="PROKAR_LIPOPROTEIN"/>
    <property type="match status" value="1"/>
</dbReference>
<keyword evidence="3" id="KW-1185">Reference proteome</keyword>
<dbReference type="Pfam" id="PF04389">
    <property type="entry name" value="Peptidase_M28"/>
    <property type="match status" value="1"/>
</dbReference>
<dbReference type="InterPro" id="IPR007484">
    <property type="entry name" value="Peptidase_M28"/>
</dbReference>
<dbReference type="SUPFAM" id="SSF53187">
    <property type="entry name" value="Zn-dependent exopeptidases"/>
    <property type="match status" value="1"/>
</dbReference>
<dbReference type="KEGG" id="pseg:D3H65_21620"/>
<dbReference type="InterPro" id="IPR045175">
    <property type="entry name" value="M28_fam"/>
</dbReference>
<accession>A0A3B7MXL3</accession>
<dbReference type="EMBL" id="CP032157">
    <property type="protein sequence ID" value="AXY76435.1"/>
    <property type="molecule type" value="Genomic_DNA"/>
</dbReference>
<dbReference type="GO" id="GO:0008235">
    <property type="term" value="F:metalloexopeptidase activity"/>
    <property type="evidence" value="ECO:0007669"/>
    <property type="project" value="InterPro"/>
</dbReference>
<dbReference type="PANTHER" id="PTHR12147">
    <property type="entry name" value="METALLOPEPTIDASE M28 FAMILY MEMBER"/>
    <property type="match status" value="1"/>
</dbReference>
<reference evidence="2 3" key="1">
    <citation type="submission" date="2018-09" db="EMBL/GenBank/DDBJ databases">
        <title>Genome sequencing of strain 6GH32-13.</title>
        <authorList>
            <person name="Weon H.-Y."/>
            <person name="Heo J."/>
            <person name="Kwon S.-W."/>
        </authorList>
    </citation>
    <scope>NUCLEOTIDE SEQUENCE [LARGE SCALE GENOMIC DNA]</scope>
    <source>
        <strain evidence="2 3">5GH32-13</strain>
    </source>
</reference>